<organism evidence="1 2">
    <name type="scientific">Stutzerimonas chloritidismutans AW-1</name>
    <dbReference type="NCBI Taxonomy" id="1263865"/>
    <lineage>
        <taxon>Bacteria</taxon>
        <taxon>Pseudomonadati</taxon>
        <taxon>Pseudomonadota</taxon>
        <taxon>Gammaproteobacteria</taxon>
        <taxon>Pseudomonadales</taxon>
        <taxon>Pseudomonadaceae</taxon>
        <taxon>Stutzerimonas</taxon>
    </lineage>
</organism>
<evidence type="ECO:0000313" key="1">
    <source>
        <dbReference type="EMBL" id="ESQ97127.1"/>
    </source>
</evidence>
<protein>
    <recommendedName>
        <fullName evidence="3">Wadjet protein JetD C-terminal domain-containing protein</fullName>
    </recommendedName>
</protein>
<sequence>MDRTLRAALLKLNSQAELPASQFTAAQRSALDRFTRQTGAVICQRQGRGDVYRVSDPQIFAIHLSDLCPQVEMLATDNVPLRAQRIAYARDSKAGSHQHDCYYPLLKAVGDKVLWRQGEHGAELSLSQVTRDFGAACLRIETGDAWQTEQPLWLVENQALFDRTDWLPGGTQGTLLYYGGQLDGRLVGWLAQHPRASRVVLFPDYDGVGLANFARLYTQLGDACECWLMPDWQGKLARYGSQRLWQGTVWDTFREFTSAVPQLPDYLGPLTEQMRQSGRALEQEAVWLSVL</sequence>
<dbReference type="Proteomes" id="UP000017822">
    <property type="component" value="Unassembled WGS sequence"/>
</dbReference>
<proteinExistence type="predicted"/>
<dbReference type="AlphaFoldDB" id="V4Q5W0"/>
<comment type="caution">
    <text evidence="1">The sequence shown here is derived from an EMBL/GenBank/DDBJ whole genome shotgun (WGS) entry which is preliminary data.</text>
</comment>
<gene>
    <name evidence="1" type="ORF">F753_22530</name>
</gene>
<dbReference type="EMBL" id="AOFQ01000071">
    <property type="protein sequence ID" value="ESQ97127.1"/>
    <property type="molecule type" value="Genomic_DNA"/>
</dbReference>
<evidence type="ECO:0000313" key="2">
    <source>
        <dbReference type="Proteomes" id="UP000017822"/>
    </source>
</evidence>
<dbReference type="PATRIC" id="fig|1263865.4.peg.4331"/>
<name>V4Q5W0_STUCH</name>
<dbReference type="RefSeq" id="WP_023446982.1">
    <property type="nucleotide sequence ID" value="NZ_AOFQ01000071.1"/>
</dbReference>
<accession>V4Q5W0</accession>
<reference evidence="1 2" key="1">
    <citation type="submission" date="2013-07" db="EMBL/GenBank/DDBJ databases">
        <authorList>
            <person name="Schaap P.J."/>
            <person name="Mehboob F."/>
            <person name="Oosterkamp M.J."/>
            <person name="de Vos W.M."/>
            <person name="Stams A.J.M."/>
            <person name="Koehorst J.J."/>
        </authorList>
    </citation>
    <scope>NUCLEOTIDE SEQUENCE [LARGE SCALE GENOMIC DNA]</scope>
    <source>
        <strain evidence="1 2">AW-1</strain>
    </source>
</reference>
<evidence type="ECO:0008006" key="3">
    <source>
        <dbReference type="Google" id="ProtNLM"/>
    </source>
</evidence>